<dbReference type="Pfam" id="PF23598">
    <property type="entry name" value="LRR_14"/>
    <property type="match status" value="1"/>
</dbReference>
<proteinExistence type="predicted"/>
<evidence type="ECO:0000256" key="1">
    <source>
        <dbReference type="ARBA" id="ARBA00022614"/>
    </source>
</evidence>
<accession>A0ABW1PK44</accession>
<gene>
    <name evidence="4" type="ORF">ACFPVY_03365</name>
</gene>
<protein>
    <submittedName>
        <fullName evidence="4">Leucine-rich repeat domain-containing protein</fullName>
    </submittedName>
</protein>
<dbReference type="InterPro" id="IPR050216">
    <property type="entry name" value="LRR_domain-containing"/>
</dbReference>
<dbReference type="Proteomes" id="UP001596287">
    <property type="component" value="Unassembled WGS sequence"/>
</dbReference>
<dbReference type="InterPro" id="IPR055414">
    <property type="entry name" value="LRR_R13L4/SHOC2-like"/>
</dbReference>
<keyword evidence="1" id="KW-0433">Leucine-rich repeat</keyword>
<evidence type="ECO:0000259" key="3">
    <source>
        <dbReference type="Pfam" id="PF23598"/>
    </source>
</evidence>
<reference evidence="5" key="1">
    <citation type="journal article" date="2019" name="Int. J. Syst. Evol. Microbiol.">
        <title>The Global Catalogue of Microorganisms (GCM) 10K type strain sequencing project: providing services to taxonomists for standard genome sequencing and annotation.</title>
        <authorList>
            <consortium name="The Broad Institute Genomics Platform"/>
            <consortium name="The Broad Institute Genome Sequencing Center for Infectious Disease"/>
            <person name="Wu L."/>
            <person name="Ma J."/>
        </authorList>
    </citation>
    <scope>NUCLEOTIDE SEQUENCE [LARGE SCALE GENOMIC DNA]</scope>
    <source>
        <strain evidence="5">CCUG 49679</strain>
    </source>
</reference>
<dbReference type="PANTHER" id="PTHR48051:SF1">
    <property type="entry name" value="RAS SUPPRESSOR PROTEIN 1"/>
    <property type="match status" value="1"/>
</dbReference>
<evidence type="ECO:0000313" key="4">
    <source>
        <dbReference type="EMBL" id="MFC6095674.1"/>
    </source>
</evidence>
<comment type="caution">
    <text evidence="4">The sequence shown here is derived from an EMBL/GenBank/DDBJ whole genome shotgun (WGS) entry which is preliminary data.</text>
</comment>
<dbReference type="SUPFAM" id="SSF52058">
    <property type="entry name" value="L domain-like"/>
    <property type="match status" value="1"/>
</dbReference>
<dbReference type="InterPro" id="IPR032675">
    <property type="entry name" value="LRR_dom_sf"/>
</dbReference>
<sequence>MTYKEIFVRLKDDFAHNNVELLEELTKSPLQIPELEEMILAKSMTDTEANVRKAATKFIEKNGSEIHKTILINFPKKRYDQRKVADNFKNEIELYKQFSEFNLTLFSKYLYLFGSFFRDAQDYFLENATSEQLHYFFRNNFYKKYDGDKVSLFMGTQYTINANVAQELWNATKDLSENITSIDFSTKGLISMEDVPQMPNIYKLAFRCEMEQFPVGIFNLESLEKLTFGGNLDEIPNGIHKLKKLTSLSINAPLKELPAGIFQLTNLEELYLWNTEITEITPEISALVNLKTLHIEDSNTKLRIIPKAIYELPKLNDIYKKMIRVDFEARNEYEKVFFEFEHYIKAFDKIPLVQKYLNNFREGNMDKFPEVLFATIKCYYDDEHGLKIYHFYDDIRKSKAPDTILEVNEAIKKFKFIDERTTEIQLNDLKKKVANFDWFDNSLFFELITEMVDYTNKLYPFEKW</sequence>
<dbReference type="Gene3D" id="3.80.10.10">
    <property type="entry name" value="Ribonuclease Inhibitor"/>
    <property type="match status" value="1"/>
</dbReference>
<dbReference type="RefSeq" id="WP_379790330.1">
    <property type="nucleotide sequence ID" value="NZ_JBHSQB010000004.1"/>
</dbReference>
<dbReference type="PANTHER" id="PTHR48051">
    <property type="match status" value="1"/>
</dbReference>
<organism evidence="4 5">
    <name type="scientific">Flavobacterium qiangtangense</name>
    <dbReference type="NCBI Taxonomy" id="1442595"/>
    <lineage>
        <taxon>Bacteria</taxon>
        <taxon>Pseudomonadati</taxon>
        <taxon>Bacteroidota</taxon>
        <taxon>Flavobacteriia</taxon>
        <taxon>Flavobacteriales</taxon>
        <taxon>Flavobacteriaceae</taxon>
        <taxon>Flavobacterium</taxon>
    </lineage>
</organism>
<keyword evidence="2" id="KW-0677">Repeat</keyword>
<evidence type="ECO:0000313" key="5">
    <source>
        <dbReference type="Proteomes" id="UP001596287"/>
    </source>
</evidence>
<name>A0ABW1PK44_9FLAO</name>
<dbReference type="EMBL" id="JBHSQB010000004">
    <property type="protein sequence ID" value="MFC6095674.1"/>
    <property type="molecule type" value="Genomic_DNA"/>
</dbReference>
<keyword evidence="5" id="KW-1185">Reference proteome</keyword>
<evidence type="ECO:0000256" key="2">
    <source>
        <dbReference type="ARBA" id="ARBA00022737"/>
    </source>
</evidence>
<feature type="domain" description="Disease resistance R13L4/SHOC-2-like LRR" evidence="3">
    <location>
        <begin position="208"/>
        <end position="319"/>
    </location>
</feature>